<dbReference type="EMBL" id="DXCP01000034">
    <property type="protein sequence ID" value="HIY79713.1"/>
    <property type="molecule type" value="Genomic_DNA"/>
</dbReference>
<reference evidence="1" key="1">
    <citation type="journal article" date="2021" name="PeerJ">
        <title>Extensive microbial diversity within the chicken gut microbiome revealed by metagenomics and culture.</title>
        <authorList>
            <person name="Gilroy R."/>
            <person name="Ravi A."/>
            <person name="Getino M."/>
            <person name="Pursley I."/>
            <person name="Horton D.L."/>
            <person name="Alikhan N.F."/>
            <person name="Baker D."/>
            <person name="Gharbi K."/>
            <person name="Hall N."/>
            <person name="Watson M."/>
            <person name="Adriaenssens E.M."/>
            <person name="Foster-Nyarko E."/>
            <person name="Jarju S."/>
            <person name="Secka A."/>
            <person name="Antonio M."/>
            <person name="Oren A."/>
            <person name="Chaudhuri R.R."/>
            <person name="La Ragione R."/>
            <person name="Hildebrand F."/>
            <person name="Pallen M.J."/>
        </authorList>
    </citation>
    <scope>NUCLEOTIDE SEQUENCE</scope>
    <source>
        <strain evidence="1">ChiHjej10B9-743</strain>
    </source>
</reference>
<dbReference type="AlphaFoldDB" id="A0A9D1ZBF5"/>
<accession>A0A9D1ZBF5</accession>
<dbReference type="Proteomes" id="UP000824133">
    <property type="component" value="Unassembled WGS sequence"/>
</dbReference>
<evidence type="ECO:0000313" key="1">
    <source>
        <dbReference type="EMBL" id="HIY79713.1"/>
    </source>
</evidence>
<reference evidence="1" key="2">
    <citation type="submission" date="2021-04" db="EMBL/GenBank/DDBJ databases">
        <authorList>
            <person name="Gilroy R."/>
        </authorList>
    </citation>
    <scope>NUCLEOTIDE SEQUENCE</scope>
    <source>
        <strain evidence="1">ChiHjej10B9-743</strain>
    </source>
</reference>
<organism evidence="1 2">
    <name type="scientific">Candidatus Olsenella excrementavium</name>
    <dbReference type="NCBI Taxonomy" id="2838709"/>
    <lineage>
        <taxon>Bacteria</taxon>
        <taxon>Bacillati</taxon>
        <taxon>Actinomycetota</taxon>
        <taxon>Coriobacteriia</taxon>
        <taxon>Coriobacteriales</taxon>
        <taxon>Atopobiaceae</taxon>
        <taxon>Olsenella</taxon>
    </lineage>
</organism>
<comment type="caution">
    <text evidence="1">The sequence shown here is derived from an EMBL/GenBank/DDBJ whole genome shotgun (WGS) entry which is preliminary data.</text>
</comment>
<sequence>MPGARLVECEVVRDGRTVWVEEWRVTVSSVGELLELQSGLGVPVLLEGGRLTVMAKGA</sequence>
<protein>
    <submittedName>
        <fullName evidence="1">Uncharacterized protein</fullName>
    </submittedName>
</protein>
<proteinExistence type="predicted"/>
<evidence type="ECO:0000313" key="2">
    <source>
        <dbReference type="Proteomes" id="UP000824133"/>
    </source>
</evidence>
<gene>
    <name evidence="1" type="ORF">IAA42_04670</name>
</gene>
<name>A0A9D1ZBF5_9ACTN</name>